<dbReference type="RefSeq" id="WP_157694771.1">
    <property type="nucleotide sequence ID" value="NZ_FCNX02000003.1"/>
</dbReference>
<organism evidence="1 2">
    <name type="scientific">Caballeronia fortuita</name>
    <dbReference type="NCBI Taxonomy" id="1777138"/>
    <lineage>
        <taxon>Bacteria</taxon>
        <taxon>Pseudomonadati</taxon>
        <taxon>Pseudomonadota</taxon>
        <taxon>Betaproteobacteria</taxon>
        <taxon>Burkholderiales</taxon>
        <taxon>Burkholderiaceae</taxon>
        <taxon>Caballeronia</taxon>
    </lineage>
</organism>
<dbReference type="AlphaFoldDB" id="A0A158A8C7"/>
<sequence length="62" mass="6962">MSQSEHRNPPSNRAAQDTLAFKYIDTLVQKHGGNASATRRLDVQLKQDATFTAVDYTLAKRK</sequence>
<gene>
    <name evidence="1" type="ORF">AWB77_01492</name>
</gene>
<reference evidence="1" key="1">
    <citation type="submission" date="2016-01" db="EMBL/GenBank/DDBJ databases">
        <authorList>
            <person name="Peeters C."/>
        </authorList>
    </citation>
    <scope>NUCLEOTIDE SEQUENCE</scope>
    <source>
        <strain evidence="1">LMG 29320</strain>
    </source>
</reference>
<comment type="caution">
    <text evidence="1">The sequence shown here is derived from an EMBL/GenBank/DDBJ whole genome shotgun (WGS) entry which is preliminary data.</text>
</comment>
<keyword evidence="2" id="KW-1185">Reference proteome</keyword>
<protein>
    <submittedName>
        <fullName evidence="1">Uncharacterized protein</fullName>
    </submittedName>
</protein>
<name>A0A158A8C7_9BURK</name>
<dbReference type="Proteomes" id="UP000054903">
    <property type="component" value="Unassembled WGS sequence"/>
</dbReference>
<proteinExistence type="predicted"/>
<evidence type="ECO:0000313" key="2">
    <source>
        <dbReference type="Proteomes" id="UP000054903"/>
    </source>
</evidence>
<accession>A0A158A8C7</accession>
<dbReference type="EMBL" id="FCNX02000003">
    <property type="protein sequence ID" value="SAK54010.1"/>
    <property type="molecule type" value="Genomic_DNA"/>
</dbReference>
<evidence type="ECO:0000313" key="1">
    <source>
        <dbReference type="EMBL" id="SAK54010.1"/>
    </source>
</evidence>